<evidence type="ECO:0000256" key="7">
    <source>
        <dbReference type="ARBA" id="ARBA00046337"/>
    </source>
</evidence>
<evidence type="ECO:0000259" key="10">
    <source>
        <dbReference type="PROSITE" id="PS50995"/>
    </source>
</evidence>
<gene>
    <name evidence="11" type="ORF">CA615_04060</name>
</gene>
<dbReference type="InterPro" id="IPR055166">
    <property type="entry name" value="Transc_reg_Sar_Rot_HTH"/>
</dbReference>
<comment type="similarity">
    <text evidence="7">Belongs to the SarZ family.</text>
</comment>
<dbReference type="InterPro" id="IPR023187">
    <property type="entry name" value="Tscrpt_reg_MarR-type_CS"/>
</dbReference>
<proteinExistence type="inferred from homology"/>
<dbReference type="PANTHER" id="PTHR42756:SF1">
    <property type="entry name" value="TRANSCRIPTIONAL REPRESSOR OF EMRAB OPERON"/>
    <property type="match status" value="1"/>
</dbReference>
<dbReference type="AlphaFoldDB" id="A0A328PYU1"/>
<organism evidence="11 12">
    <name type="scientific">Methanosphaera stadtmanae</name>
    <dbReference type="NCBI Taxonomy" id="2317"/>
    <lineage>
        <taxon>Archaea</taxon>
        <taxon>Methanobacteriati</taxon>
        <taxon>Methanobacteriota</taxon>
        <taxon>Methanomada group</taxon>
        <taxon>Methanobacteria</taxon>
        <taxon>Methanobacteriales</taxon>
        <taxon>Methanobacteriaceae</taxon>
        <taxon>Methanosphaera</taxon>
    </lineage>
</organism>
<reference evidence="11 12" key="1">
    <citation type="submission" date="2017-05" db="EMBL/GenBank/DDBJ databases">
        <title>Host range expansion of the Methanosphaera genus to humans and monogastric animals involves recent and extensive reduction in genome content.</title>
        <authorList>
            <person name="Hoedt E.C."/>
            <person name="Volmer J.G."/>
            <person name="Parks D.H."/>
            <person name="Rosewarne C.P."/>
            <person name="Denman S.E."/>
            <person name="Mcsweeney C.S."/>
            <person name="O Cuiv P."/>
            <person name="Hugenholtz P."/>
            <person name="Tyson G.W."/>
            <person name="Morrison M."/>
        </authorList>
    </citation>
    <scope>NUCLEOTIDE SEQUENCE [LARGE SCALE GENOMIC DNA]</scope>
    <source>
        <strain evidence="11 12">PA5</strain>
    </source>
</reference>
<comment type="subcellular location">
    <subcellularLocation>
        <location evidence="1">Cytoplasm</location>
    </subcellularLocation>
</comment>
<evidence type="ECO:0000256" key="9">
    <source>
        <dbReference type="ARBA" id="ARBA00047207"/>
    </source>
</evidence>
<dbReference type="InterPro" id="IPR000835">
    <property type="entry name" value="HTH_MarR-typ"/>
</dbReference>
<dbReference type="Gene3D" id="1.10.10.10">
    <property type="entry name" value="Winged helix-like DNA-binding domain superfamily/Winged helix DNA-binding domain"/>
    <property type="match status" value="1"/>
</dbReference>
<accession>A0A328PYU1</accession>
<dbReference type="SUPFAM" id="SSF46785">
    <property type="entry name" value="Winged helix' DNA-binding domain"/>
    <property type="match status" value="1"/>
</dbReference>
<dbReference type="Pfam" id="PF22381">
    <property type="entry name" value="Staph_reg_Sar_Rot"/>
    <property type="match status" value="1"/>
</dbReference>
<evidence type="ECO:0000313" key="12">
    <source>
        <dbReference type="Proteomes" id="UP000248557"/>
    </source>
</evidence>
<feature type="domain" description="HTH marR-type" evidence="10">
    <location>
        <begin position="16"/>
        <end position="150"/>
    </location>
</feature>
<keyword evidence="4" id="KW-0238">DNA-binding</keyword>
<evidence type="ECO:0000256" key="6">
    <source>
        <dbReference type="ARBA" id="ARBA00040307"/>
    </source>
</evidence>
<evidence type="ECO:0000256" key="1">
    <source>
        <dbReference type="ARBA" id="ARBA00004496"/>
    </source>
</evidence>
<dbReference type="RefSeq" id="WP_112149527.1">
    <property type="nucleotide sequence ID" value="NZ_NGJK01000044.1"/>
</dbReference>
<dbReference type="GO" id="GO:0003677">
    <property type="term" value="F:DNA binding"/>
    <property type="evidence" value="ECO:0007669"/>
    <property type="project" value="UniProtKB-KW"/>
</dbReference>
<evidence type="ECO:0000256" key="2">
    <source>
        <dbReference type="ARBA" id="ARBA00023015"/>
    </source>
</evidence>
<evidence type="ECO:0000256" key="5">
    <source>
        <dbReference type="ARBA" id="ARBA00023163"/>
    </source>
</evidence>
<evidence type="ECO:0000256" key="4">
    <source>
        <dbReference type="ARBA" id="ARBA00023125"/>
    </source>
</evidence>
<dbReference type="EMBL" id="NGJK01000044">
    <property type="protein sequence ID" value="RAP03102.1"/>
    <property type="molecule type" value="Genomic_DNA"/>
</dbReference>
<evidence type="ECO:0000256" key="3">
    <source>
        <dbReference type="ARBA" id="ARBA00023026"/>
    </source>
</evidence>
<dbReference type="Proteomes" id="UP000248557">
    <property type="component" value="Unassembled WGS sequence"/>
</dbReference>
<dbReference type="GO" id="GO:0005737">
    <property type="term" value="C:cytoplasm"/>
    <property type="evidence" value="ECO:0007669"/>
    <property type="project" value="UniProtKB-SubCell"/>
</dbReference>
<evidence type="ECO:0000313" key="11">
    <source>
        <dbReference type="EMBL" id="RAP03102.1"/>
    </source>
</evidence>
<dbReference type="PROSITE" id="PS01117">
    <property type="entry name" value="HTH_MARR_1"/>
    <property type="match status" value="1"/>
</dbReference>
<dbReference type="InterPro" id="IPR036388">
    <property type="entry name" value="WH-like_DNA-bd_sf"/>
</dbReference>
<dbReference type="PANTHER" id="PTHR42756">
    <property type="entry name" value="TRANSCRIPTIONAL REGULATOR, MARR"/>
    <property type="match status" value="1"/>
</dbReference>
<keyword evidence="3" id="KW-0843">Virulence</keyword>
<dbReference type="PROSITE" id="PS50995">
    <property type="entry name" value="HTH_MARR_2"/>
    <property type="match status" value="1"/>
</dbReference>
<protein>
    <recommendedName>
        <fullName evidence="6">HTH-type transcriptional regulator MgrA</fullName>
    </recommendedName>
    <alternativeName>
        <fullName evidence="8">HTH-type transcriptional regulator SarZ</fullName>
    </alternativeName>
    <alternativeName>
        <fullName evidence="9">Staphylococcal accessory regulator Z</fullName>
    </alternativeName>
</protein>
<keyword evidence="5" id="KW-0804">Transcription</keyword>
<dbReference type="SMART" id="SM00347">
    <property type="entry name" value="HTH_MARR"/>
    <property type="match status" value="1"/>
</dbReference>
<sequence>MLKEDKCVNNKNCLENKHIIPYLSIILRSEYVYISRHLNTKYNFGRTQLYVLRKLSLTNKPLNQEFFSKHCQINKGSIARTCQKLEENDYIKRVVDPNNKRQYIIYLTKKGEEVATEIKILEKKWENKICEEYDGTKEELLNNLRKMTLTSFNMINDNRDNIYE</sequence>
<name>A0A328PYU1_9EURY</name>
<evidence type="ECO:0000256" key="8">
    <source>
        <dbReference type="ARBA" id="ARBA00047188"/>
    </source>
</evidence>
<dbReference type="InterPro" id="IPR036390">
    <property type="entry name" value="WH_DNA-bd_sf"/>
</dbReference>
<comment type="caution">
    <text evidence="11">The sequence shown here is derived from an EMBL/GenBank/DDBJ whole genome shotgun (WGS) entry which is preliminary data.</text>
</comment>
<keyword evidence="2" id="KW-0805">Transcription regulation</keyword>
<dbReference type="GO" id="GO:0003700">
    <property type="term" value="F:DNA-binding transcription factor activity"/>
    <property type="evidence" value="ECO:0007669"/>
    <property type="project" value="InterPro"/>
</dbReference>